<gene>
    <name evidence="14" type="ORF">PENNAL_c0015G01687</name>
</gene>
<feature type="transmembrane region" description="Helical" evidence="11">
    <location>
        <begin position="902"/>
        <end position="921"/>
    </location>
</feature>
<evidence type="ECO:0000256" key="1">
    <source>
        <dbReference type="ARBA" id="ARBA00004141"/>
    </source>
</evidence>
<dbReference type="SMART" id="SM00066">
    <property type="entry name" value="GAL4"/>
    <property type="match status" value="1"/>
</dbReference>
<dbReference type="PANTHER" id="PTHR23502">
    <property type="entry name" value="MAJOR FACILITATOR SUPERFAMILY"/>
    <property type="match status" value="1"/>
</dbReference>
<reference evidence="15" key="1">
    <citation type="journal article" date="2017" name="Nat. Microbiol.">
        <title>Global analysis of biosynthetic gene clusters reveals vast potential of secondary metabolite production in Penicillium species.</title>
        <authorList>
            <person name="Nielsen J.C."/>
            <person name="Grijseels S."/>
            <person name="Prigent S."/>
            <person name="Ji B."/>
            <person name="Dainat J."/>
            <person name="Nielsen K.F."/>
            <person name="Frisvad J.C."/>
            <person name="Workman M."/>
            <person name="Nielsen J."/>
        </authorList>
    </citation>
    <scope>NUCLEOTIDE SEQUENCE [LARGE SCALE GENOMIC DNA]</scope>
    <source>
        <strain evidence="15">IBT 13039</strain>
    </source>
</reference>
<dbReference type="Proteomes" id="UP000191691">
    <property type="component" value="Unassembled WGS sequence"/>
</dbReference>
<keyword evidence="9" id="KW-0539">Nucleus</keyword>
<dbReference type="CDD" id="cd12148">
    <property type="entry name" value="fungal_TF_MHR"/>
    <property type="match status" value="1"/>
</dbReference>
<dbReference type="GO" id="GO:0008270">
    <property type="term" value="F:zinc ion binding"/>
    <property type="evidence" value="ECO:0007669"/>
    <property type="project" value="InterPro"/>
</dbReference>
<keyword evidence="2 11" id="KW-0812">Transmembrane</keyword>
<feature type="domain" description="Major facilitator superfamily (MFS) profile" evidence="13">
    <location>
        <begin position="675"/>
        <end position="1082"/>
    </location>
</feature>
<keyword evidence="5" id="KW-0805">Transcription regulation</keyword>
<feature type="transmembrane region" description="Helical" evidence="11">
    <location>
        <begin position="1040"/>
        <end position="1063"/>
    </location>
</feature>
<dbReference type="Gene3D" id="4.10.240.10">
    <property type="entry name" value="Zn(2)-C6 fungal-type DNA-binding domain"/>
    <property type="match status" value="1"/>
</dbReference>
<keyword evidence="3" id="KW-0479">Metal-binding</keyword>
<evidence type="ECO:0000256" key="6">
    <source>
        <dbReference type="ARBA" id="ARBA00023125"/>
    </source>
</evidence>
<evidence type="ECO:0000256" key="11">
    <source>
        <dbReference type="SAM" id="Phobius"/>
    </source>
</evidence>
<dbReference type="EMBL" id="MOOB01000015">
    <property type="protein sequence ID" value="OQE88914.1"/>
    <property type="molecule type" value="Genomic_DNA"/>
</dbReference>
<dbReference type="InterPro" id="IPR020846">
    <property type="entry name" value="MFS_dom"/>
</dbReference>
<dbReference type="InterPro" id="IPR007219">
    <property type="entry name" value="XnlR_reg_dom"/>
</dbReference>
<comment type="caution">
    <text evidence="14">The sequence shown here is derived from an EMBL/GenBank/DDBJ whole genome shotgun (WGS) entry which is preliminary data.</text>
</comment>
<sequence length="1082" mass="120727">MTEGLGQVERTKRHPLSCVPCRQRKVKCDRNQPCEMCVLKGRSSDCTYTPKITKRPGQHRFRPVQDRARYLDSAIGSLAERQEMAQPPCTSSPDGEFQSTEGSVGRIRTQQGETNYVGAEHWAAIAGDNDRSPDLLMGTRSAVTLEELLHAVPSRTVVDRLISRYFNTMDFFALITHAPTFEKEYNCFWEDPSSVSLNWLSILYSMMSIASCHSSFSSEPKDGNSQSREDISFFRLRSAQCLVLSDYTKPTVNTVEALLLYFFGQHIERQKNQFANYLVFTTVVRVAMRAGYHRDSLHFQGISAFTGEYRRRVWLVLLQFDILMSFEVGLPRTINEVETDTELPRILRDGDLTPEMSQLPPSRPEDDSILCHMIVRVGILRVLGKIQDRAVSIHPLSYDIVIQIDQSLDEQYDSVPPSLKAHHGYAITETPTSLLQRLMIDLLFQKARCSLHRRFIHSQPKSHRKCIDASLRIIHHQSYIYHECRPGGFLWGYKWKVICAASYDFLLAAIIICLGITPQNGSGQNVPPCVDPDSYGGPGKLLKALEESYMIWTEWSSEIHEARVVSDIVKSVLKRVKGQRTMVPFDNDDMENFSPLSTDIFADIIDLNGGIDWSGAAFDSPAMNKDLESSSAEELKPPVQQNGKISDYEKGLVGWDSEEDPHNPQNFPDKRKWMILGMVSVITFLSPLASSIPAPGTSLMNSEFGVTSTILASFSVSVFVLGFTLGPLILSPLSEIYGRQPVLNVMDVFFTLWQIGCALAPNIASLIVFRFLAGVGGSACLSVGGGVIADLFPIHQRGKANAMFTIGPLIGPVLGPLLGGFISQRAGWRWVYWFLLITCGVMTCVNFVVGQETNPSVLIHRKMKALRKEPGQEHFQSLYPAKTPALVVQSIMRPLRIMSSPMLFLLALYMSFVFGLLYLIFTTTTTLFTDSYGWSLELTGLAYLGIGIGFCAGNFTVAKISDPTVVRLTKANEGVYHPEMRLAPCLFFAPFIPISFFWYGWTADKHVHWIVPIIGLLPFGFGGVGIFASIQTYFIDASGAYAASAVAGLTAMRCLFGAFLPLAGPIPLTRDDWCYARLTGRR</sequence>
<keyword evidence="7 11" id="KW-0472">Membrane</keyword>
<evidence type="ECO:0000256" key="3">
    <source>
        <dbReference type="ARBA" id="ARBA00022723"/>
    </source>
</evidence>
<feature type="region of interest" description="Disordered" evidence="10">
    <location>
        <begin position="81"/>
        <end position="102"/>
    </location>
</feature>
<feature type="transmembrane region" description="Helical" evidence="11">
    <location>
        <begin position="767"/>
        <end position="792"/>
    </location>
</feature>
<dbReference type="InterPro" id="IPR036864">
    <property type="entry name" value="Zn2-C6_fun-type_DNA-bd_sf"/>
</dbReference>
<evidence type="ECO:0000256" key="10">
    <source>
        <dbReference type="SAM" id="MobiDB-lite"/>
    </source>
</evidence>
<dbReference type="Pfam" id="PF04082">
    <property type="entry name" value="Fungal_trans"/>
    <property type="match status" value="1"/>
</dbReference>
<evidence type="ECO:0000259" key="13">
    <source>
        <dbReference type="PROSITE" id="PS50850"/>
    </source>
</evidence>
<organism evidence="14 15">
    <name type="scientific">Penicillium nalgiovense</name>
    <dbReference type="NCBI Taxonomy" id="60175"/>
    <lineage>
        <taxon>Eukaryota</taxon>
        <taxon>Fungi</taxon>
        <taxon>Dikarya</taxon>
        <taxon>Ascomycota</taxon>
        <taxon>Pezizomycotina</taxon>
        <taxon>Eurotiomycetes</taxon>
        <taxon>Eurotiomycetidae</taxon>
        <taxon>Eurotiales</taxon>
        <taxon>Aspergillaceae</taxon>
        <taxon>Penicillium</taxon>
    </lineage>
</organism>
<evidence type="ECO:0000313" key="15">
    <source>
        <dbReference type="Proteomes" id="UP000191691"/>
    </source>
</evidence>
<dbReference type="OMA" id="MHESETA"/>
<dbReference type="SUPFAM" id="SSF103473">
    <property type="entry name" value="MFS general substrate transporter"/>
    <property type="match status" value="1"/>
</dbReference>
<dbReference type="FunFam" id="1.20.1250.20:FF:000011">
    <property type="entry name" value="MFS multidrug transporter, putative"/>
    <property type="match status" value="1"/>
</dbReference>
<dbReference type="PROSITE" id="PS50850">
    <property type="entry name" value="MFS"/>
    <property type="match status" value="1"/>
</dbReference>
<dbReference type="GO" id="GO:0000981">
    <property type="term" value="F:DNA-binding transcription factor activity, RNA polymerase II-specific"/>
    <property type="evidence" value="ECO:0007669"/>
    <property type="project" value="InterPro"/>
</dbReference>
<feature type="transmembrane region" description="Helical" evidence="11">
    <location>
        <begin position="804"/>
        <end position="824"/>
    </location>
</feature>
<keyword evidence="4 11" id="KW-1133">Transmembrane helix</keyword>
<keyword evidence="15" id="KW-1185">Reference proteome</keyword>
<evidence type="ECO:0000259" key="12">
    <source>
        <dbReference type="PROSITE" id="PS50048"/>
    </source>
</evidence>
<evidence type="ECO:0008006" key="16">
    <source>
        <dbReference type="Google" id="ProtNLM"/>
    </source>
</evidence>
<keyword evidence="8" id="KW-0804">Transcription</keyword>
<feature type="transmembrane region" description="Helical" evidence="11">
    <location>
        <begin position="830"/>
        <end position="849"/>
    </location>
</feature>
<name>A0A1V6YNN1_PENNA</name>
<dbReference type="Pfam" id="PF07690">
    <property type="entry name" value="MFS_1"/>
    <property type="match status" value="1"/>
</dbReference>
<dbReference type="GO" id="GO:0016020">
    <property type="term" value="C:membrane"/>
    <property type="evidence" value="ECO:0007669"/>
    <property type="project" value="UniProtKB-SubCell"/>
</dbReference>
<feature type="transmembrane region" description="Helical" evidence="11">
    <location>
        <begin position="673"/>
        <end position="692"/>
    </location>
</feature>
<proteinExistence type="predicted"/>
<dbReference type="SMART" id="SM00906">
    <property type="entry name" value="Fungal_trans"/>
    <property type="match status" value="1"/>
</dbReference>
<dbReference type="InterPro" id="IPR011701">
    <property type="entry name" value="MFS"/>
</dbReference>
<feature type="domain" description="Zn(2)-C6 fungal-type" evidence="12">
    <location>
        <begin position="17"/>
        <end position="48"/>
    </location>
</feature>
<dbReference type="STRING" id="60175.A0A1V6YNN1"/>
<dbReference type="CDD" id="cd17323">
    <property type="entry name" value="MFS_Tpo1_MDR_like"/>
    <property type="match status" value="1"/>
</dbReference>
<feature type="transmembrane region" description="Helical" evidence="11">
    <location>
        <begin position="1007"/>
        <end position="1028"/>
    </location>
</feature>
<dbReference type="AlphaFoldDB" id="A0A1V6YNN1"/>
<evidence type="ECO:0000256" key="8">
    <source>
        <dbReference type="ARBA" id="ARBA00023163"/>
    </source>
</evidence>
<dbReference type="PROSITE" id="PS50048">
    <property type="entry name" value="ZN2_CY6_FUNGAL_2"/>
    <property type="match status" value="1"/>
</dbReference>
<feature type="transmembrane region" description="Helical" evidence="11">
    <location>
        <begin position="982"/>
        <end position="1001"/>
    </location>
</feature>
<protein>
    <recommendedName>
        <fullName evidence="16">Major facilitator superfamily (MFS) profile domain-containing protein</fullName>
    </recommendedName>
</protein>
<feature type="compositionally biased region" description="Polar residues" evidence="10">
    <location>
        <begin position="88"/>
        <end position="102"/>
    </location>
</feature>
<dbReference type="GO" id="GO:0003677">
    <property type="term" value="F:DNA binding"/>
    <property type="evidence" value="ECO:0007669"/>
    <property type="project" value="UniProtKB-KW"/>
</dbReference>
<evidence type="ECO:0000256" key="4">
    <source>
        <dbReference type="ARBA" id="ARBA00022989"/>
    </source>
</evidence>
<evidence type="ECO:0000256" key="7">
    <source>
        <dbReference type="ARBA" id="ARBA00023136"/>
    </source>
</evidence>
<dbReference type="InterPro" id="IPR001138">
    <property type="entry name" value="Zn2Cys6_DnaBD"/>
</dbReference>
<keyword evidence="6" id="KW-0238">DNA-binding</keyword>
<dbReference type="Gene3D" id="1.20.1250.20">
    <property type="entry name" value="MFS general substrate transporter like domains"/>
    <property type="match status" value="1"/>
</dbReference>
<comment type="subcellular location">
    <subcellularLocation>
        <location evidence="1">Membrane</location>
        <topology evidence="1">Multi-pass membrane protein</topology>
    </subcellularLocation>
</comment>
<dbReference type="PROSITE" id="PS00463">
    <property type="entry name" value="ZN2_CY6_FUNGAL_1"/>
    <property type="match status" value="1"/>
</dbReference>
<dbReference type="InterPro" id="IPR036259">
    <property type="entry name" value="MFS_trans_sf"/>
</dbReference>
<dbReference type="CDD" id="cd00067">
    <property type="entry name" value="GAL4"/>
    <property type="match status" value="1"/>
</dbReference>
<evidence type="ECO:0000313" key="14">
    <source>
        <dbReference type="EMBL" id="OQE88914.1"/>
    </source>
</evidence>
<dbReference type="GO" id="GO:0006351">
    <property type="term" value="P:DNA-templated transcription"/>
    <property type="evidence" value="ECO:0007669"/>
    <property type="project" value="InterPro"/>
</dbReference>
<feature type="transmembrane region" description="Helical" evidence="11">
    <location>
        <begin position="704"/>
        <end position="730"/>
    </location>
</feature>
<evidence type="ECO:0000256" key="9">
    <source>
        <dbReference type="ARBA" id="ARBA00023242"/>
    </source>
</evidence>
<feature type="transmembrane region" description="Helical" evidence="11">
    <location>
        <begin position="941"/>
        <end position="961"/>
    </location>
</feature>
<dbReference type="PANTHER" id="PTHR23502:SF33">
    <property type="entry name" value="MAJOR FACILITATOR SUPERFAMILY (MFS) PROFILE DOMAIN-CONTAINING PROTEIN-RELATED"/>
    <property type="match status" value="1"/>
</dbReference>
<dbReference type="SUPFAM" id="SSF57701">
    <property type="entry name" value="Zn2/Cys6 DNA-binding domain"/>
    <property type="match status" value="1"/>
</dbReference>
<accession>A0A1V6YNN1</accession>
<dbReference type="GO" id="GO:0022857">
    <property type="term" value="F:transmembrane transporter activity"/>
    <property type="evidence" value="ECO:0007669"/>
    <property type="project" value="InterPro"/>
</dbReference>
<evidence type="ECO:0000256" key="2">
    <source>
        <dbReference type="ARBA" id="ARBA00022692"/>
    </source>
</evidence>
<evidence type="ECO:0000256" key="5">
    <source>
        <dbReference type="ARBA" id="ARBA00023015"/>
    </source>
</evidence>
<dbReference type="Pfam" id="PF00172">
    <property type="entry name" value="Zn_clus"/>
    <property type="match status" value="1"/>
</dbReference>